<accession>A0A9N9ITB5</accession>
<dbReference type="SUPFAM" id="SSF50118">
    <property type="entry name" value="Cell growth inhibitor/plasmid maintenance toxic component"/>
    <property type="match status" value="1"/>
</dbReference>
<keyword evidence="2" id="KW-1185">Reference proteome</keyword>
<dbReference type="Proteomes" id="UP000789570">
    <property type="component" value="Unassembled WGS sequence"/>
</dbReference>
<protein>
    <submittedName>
        <fullName evidence="1">1837_t:CDS:1</fullName>
    </submittedName>
</protein>
<reference evidence="1" key="1">
    <citation type="submission" date="2021-06" db="EMBL/GenBank/DDBJ databases">
        <authorList>
            <person name="Kallberg Y."/>
            <person name="Tangrot J."/>
            <person name="Rosling A."/>
        </authorList>
    </citation>
    <scope>NUCLEOTIDE SEQUENCE</scope>
    <source>
        <strain evidence="1">UK204</strain>
    </source>
</reference>
<evidence type="ECO:0000313" key="2">
    <source>
        <dbReference type="Proteomes" id="UP000789570"/>
    </source>
</evidence>
<dbReference type="Gene3D" id="2.30.30.110">
    <property type="match status" value="1"/>
</dbReference>
<sequence>MSSKVEKIYPFELYVGKVIDNYKESKIVCEQVKSISKKRLLPSKAGVLPSELLTKAEIKLKK</sequence>
<proteinExistence type="predicted"/>
<evidence type="ECO:0000313" key="1">
    <source>
        <dbReference type="EMBL" id="CAG8748897.1"/>
    </source>
</evidence>
<feature type="non-terminal residue" evidence="1">
    <location>
        <position position="62"/>
    </location>
</feature>
<dbReference type="InterPro" id="IPR003477">
    <property type="entry name" value="PemK-like"/>
</dbReference>
<dbReference type="InterPro" id="IPR011067">
    <property type="entry name" value="Plasmid_toxin/cell-grow_inhib"/>
</dbReference>
<dbReference type="OrthoDB" id="10547591at2759"/>
<organism evidence="1 2">
    <name type="scientific">Funneliformis caledonium</name>
    <dbReference type="NCBI Taxonomy" id="1117310"/>
    <lineage>
        <taxon>Eukaryota</taxon>
        <taxon>Fungi</taxon>
        <taxon>Fungi incertae sedis</taxon>
        <taxon>Mucoromycota</taxon>
        <taxon>Glomeromycotina</taxon>
        <taxon>Glomeromycetes</taxon>
        <taxon>Glomerales</taxon>
        <taxon>Glomeraceae</taxon>
        <taxon>Funneliformis</taxon>
    </lineage>
</organism>
<dbReference type="GO" id="GO:0003677">
    <property type="term" value="F:DNA binding"/>
    <property type="evidence" value="ECO:0007669"/>
    <property type="project" value="InterPro"/>
</dbReference>
<dbReference type="AlphaFoldDB" id="A0A9N9ITB5"/>
<gene>
    <name evidence="1" type="ORF">FCALED_LOCUS16167</name>
</gene>
<comment type="caution">
    <text evidence="1">The sequence shown here is derived from an EMBL/GenBank/DDBJ whole genome shotgun (WGS) entry which is preliminary data.</text>
</comment>
<dbReference type="EMBL" id="CAJVPQ010017604">
    <property type="protein sequence ID" value="CAG8748897.1"/>
    <property type="molecule type" value="Genomic_DNA"/>
</dbReference>
<dbReference type="Pfam" id="PF02452">
    <property type="entry name" value="PemK_toxin"/>
    <property type="match status" value="1"/>
</dbReference>
<name>A0A9N9ITB5_9GLOM</name>